<organism evidence="12 13">
    <name type="scientific">Pararhizobium polonicum</name>
    <dbReference type="NCBI Taxonomy" id="1612624"/>
    <lineage>
        <taxon>Bacteria</taxon>
        <taxon>Pseudomonadati</taxon>
        <taxon>Pseudomonadota</taxon>
        <taxon>Alphaproteobacteria</taxon>
        <taxon>Hyphomicrobiales</taxon>
        <taxon>Rhizobiaceae</taxon>
        <taxon>Rhizobium/Agrobacterium group</taxon>
        <taxon>Pararhizobium</taxon>
    </lineage>
</organism>
<dbReference type="GO" id="GO:0043546">
    <property type="term" value="F:molybdopterin cofactor binding"/>
    <property type="evidence" value="ECO:0007669"/>
    <property type="project" value="InterPro"/>
</dbReference>
<protein>
    <submittedName>
        <fullName evidence="12">Nitrate reductase</fullName>
    </submittedName>
</protein>
<dbReference type="GO" id="GO:0045333">
    <property type="term" value="P:cellular respiration"/>
    <property type="evidence" value="ECO:0007669"/>
    <property type="project" value="UniProtKB-ARBA"/>
</dbReference>
<dbReference type="GO" id="GO:0016491">
    <property type="term" value="F:oxidoreductase activity"/>
    <property type="evidence" value="ECO:0007669"/>
    <property type="project" value="UniProtKB-KW"/>
</dbReference>
<dbReference type="InterPro" id="IPR041957">
    <property type="entry name" value="CT_Nitrate-R-NapA-like"/>
</dbReference>
<keyword evidence="4" id="KW-0004">4Fe-4S</keyword>
<dbReference type="InterPro" id="IPR050123">
    <property type="entry name" value="Prok_molybdopt-oxidoreductase"/>
</dbReference>
<dbReference type="Gene3D" id="1.10.10.1100">
    <property type="entry name" value="BFD-like [2Fe-2S]-binding domain"/>
    <property type="match status" value="1"/>
</dbReference>
<keyword evidence="13" id="KW-1185">Reference proteome</keyword>
<dbReference type="SMART" id="SM00926">
    <property type="entry name" value="Molybdop_Fe4S4"/>
    <property type="match status" value="1"/>
</dbReference>
<dbReference type="InterPro" id="IPR006657">
    <property type="entry name" value="MoPterin_dinucl-bd_dom"/>
</dbReference>
<dbReference type="PANTHER" id="PTHR43105:SF9">
    <property type="entry name" value="NADPH-FE(3+) OXIDOREDUCTASE SUBUNIT ALPHA"/>
    <property type="match status" value="1"/>
</dbReference>
<keyword evidence="8" id="KW-0408">Iron</keyword>
<dbReference type="Gene3D" id="3.40.50.740">
    <property type="match status" value="1"/>
</dbReference>
<sequence>MSTETRTTCPYCGVGCGVIAKIDDTGAVSVKGDPDHPANFGRLCSKGSALAETIDLDGRVLHPQINGERANWDEALDLVAARFSQTIAEHGPDSVAFYVSGQLLTEDYYIANKLMKGFIGSANIDTNSRLCMSSSVAGHKRAFGADTVPGTYEDIERADLVILTGSNLAWCHPVIYQRLAAAKAARPSMKVVVIDPRRTMTADIADLHLAIRPDGDVALFMGLLAHLAGTAAIDQNYIGTHTNGFAEAFASASALSIADLMELTGLPSMQLRQFFRLFEETEKVVTCYSQGVNQSASGTDKVNAIINCHLATSRIGRPGMGPFSLTGQPNAMGGREVGGLANMLAAHMAIENPEDCDRVQRFWQSPDIARKPGLKAVDMFRAVADGRIKALWIMATNPVVSMPDADAVAAAIAACPFVVVSDVLQETDTTQYAHVLLPSLGWGEKDGTVTNSERRISRQRAFLKAPGEAKADWWQMAEVGRRMGFAGEFSFPSAADVFAEHAGLSAFENNGSRDFDIGAHRQIDADAYDALTPFQWPQSENTQAQITRFFGEGGFFHADRKARFIAVEVPVSDRTSTDFPLTLNTGRIRDQWHTMTRTGKSARLSAHIAEPFAEIHPRDAMEIGVASAGLVEIESPYGKAVVRALVTDRQARGSLFVPMHWNDQFAAKARIDAVVAPLTDPISGQPASKNVAVAARPLKVESYGFAVSFAKPQNLDSVYWALAKAASGWRLELAFDAAPDSWTAWCRTHFGIPDHIEPLGYADAQSGDLRLAFFDGERLLAAFFLARRPVAVARNWAIEQLTVRHTELARRFAVVAGRPGAGRMDPGATVCSCFGVGVNQIVAAVRGGCHSVEAVGKDLNAGTNCGSCRAEIRGIIDGCLAAAAE</sequence>
<evidence type="ECO:0000256" key="5">
    <source>
        <dbReference type="ARBA" id="ARBA00022505"/>
    </source>
</evidence>
<dbReference type="GO" id="GO:1990204">
    <property type="term" value="C:oxidoreductase complex"/>
    <property type="evidence" value="ECO:0007669"/>
    <property type="project" value="UniProtKB-ARBA"/>
</dbReference>
<dbReference type="CDD" id="cd02791">
    <property type="entry name" value="MopB_CT_Nitrate-R-NapA-like"/>
    <property type="match status" value="1"/>
</dbReference>
<dbReference type="Gene3D" id="3.40.228.10">
    <property type="entry name" value="Dimethylsulfoxide Reductase, domain 2"/>
    <property type="match status" value="1"/>
</dbReference>
<dbReference type="CDD" id="cd02754">
    <property type="entry name" value="MopB_Nitrate-R-NapA-like"/>
    <property type="match status" value="1"/>
</dbReference>
<dbReference type="PANTHER" id="PTHR43105">
    <property type="entry name" value="RESPIRATORY NITRATE REDUCTASE"/>
    <property type="match status" value="1"/>
</dbReference>
<dbReference type="InterPro" id="IPR006963">
    <property type="entry name" value="Mopterin_OxRdtase_4Fe-4S_dom"/>
</dbReference>
<dbReference type="STRING" id="1612624.ADU59_17365"/>
<dbReference type="GO" id="GO:0016020">
    <property type="term" value="C:membrane"/>
    <property type="evidence" value="ECO:0007669"/>
    <property type="project" value="TreeGrafter"/>
</dbReference>
<evidence type="ECO:0000313" key="13">
    <source>
        <dbReference type="Proteomes" id="UP000093111"/>
    </source>
</evidence>
<dbReference type="PROSITE" id="PS51669">
    <property type="entry name" value="4FE4S_MOW_BIS_MGD"/>
    <property type="match status" value="1"/>
</dbReference>
<dbReference type="Proteomes" id="UP000093111">
    <property type="component" value="Unassembled WGS sequence"/>
</dbReference>
<keyword evidence="9" id="KW-0411">Iron-sulfur</keyword>
<dbReference type="Gene3D" id="2.40.40.20">
    <property type="match status" value="1"/>
</dbReference>
<dbReference type="GO" id="GO:0042128">
    <property type="term" value="P:nitrate assimilation"/>
    <property type="evidence" value="ECO:0007669"/>
    <property type="project" value="UniProtKB-KW"/>
</dbReference>
<dbReference type="Pfam" id="PF04324">
    <property type="entry name" value="Fer2_BFD"/>
    <property type="match status" value="1"/>
</dbReference>
<dbReference type="SUPFAM" id="SSF50692">
    <property type="entry name" value="ADC-like"/>
    <property type="match status" value="1"/>
</dbReference>
<comment type="cofactor">
    <cofactor evidence="2">
        <name>[4Fe-4S] cluster</name>
        <dbReference type="ChEBI" id="CHEBI:49883"/>
    </cofactor>
</comment>
<comment type="cofactor">
    <cofactor evidence="1">
        <name>Mo-bis(molybdopterin guanine dinucleotide)</name>
        <dbReference type="ChEBI" id="CHEBI:60539"/>
    </cofactor>
</comment>
<name>A0A1C7NZI4_9HYPH</name>
<evidence type="ECO:0000256" key="3">
    <source>
        <dbReference type="ARBA" id="ARBA00008747"/>
    </source>
</evidence>
<dbReference type="Pfam" id="PF01568">
    <property type="entry name" value="Molydop_binding"/>
    <property type="match status" value="1"/>
</dbReference>
<dbReference type="PROSITE" id="PS00551">
    <property type="entry name" value="MOLYBDOPTERIN_PROK_1"/>
    <property type="match status" value="1"/>
</dbReference>
<accession>A0A1C7NZI4</accession>
<dbReference type="GO" id="GO:0051539">
    <property type="term" value="F:4 iron, 4 sulfur cluster binding"/>
    <property type="evidence" value="ECO:0007669"/>
    <property type="project" value="UniProtKB-KW"/>
</dbReference>
<evidence type="ECO:0000256" key="7">
    <source>
        <dbReference type="ARBA" id="ARBA00023002"/>
    </source>
</evidence>
<dbReference type="SUPFAM" id="SSF53706">
    <property type="entry name" value="Formate dehydrogenase/DMSO reductase, domains 1-3"/>
    <property type="match status" value="1"/>
</dbReference>
<feature type="domain" description="4Fe-4S Mo/W bis-MGD-type" evidence="11">
    <location>
        <begin position="2"/>
        <end position="58"/>
    </location>
</feature>
<dbReference type="GO" id="GO:0046872">
    <property type="term" value="F:metal ion binding"/>
    <property type="evidence" value="ECO:0007669"/>
    <property type="project" value="UniProtKB-KW"/>
</dbReference>
<dbReference type="Gene3D" id="2.20.25.90">
    <property type="entry name" value="ADC-like domains"/>
    <property type="match status" value="1"/>
</dbReference>
<dbReference type="InterPro" id="IPR007419">
    <property type="entry name" value="BFD-like_2Fe2S-bd_dom"/>
</dbReference>
<dbReference type="InterPro" id="IPR006656">
    <property type="entry name" value="Mopterin_OxRdtase"/>
</dbReference>
<evidence type="ECO:0000256" key="9">
    <source>
        <dbReference type="ARBA" id="ARBA00023014"/>
    </source>
</evidence>
<keyword evidence="6" id="KW-0479">Metal-binding</keyword>
<evidence type="ECO:0000256" key="6">
    <source>
        <dbReference type="ARBA" id="ARBA00022723"/>
    </source>
</evidence>
<comment type="similarity">
    <text evidence="3">Belongs to the prokaryotic molybdopterin-containing oxidoreductase family. NasA/NapA/NarB subfamily.</text>
</comment>
<dbReference type="PATRIC" id="fig|1612624.7.peg.5414"/>
<comment type="caution">
    <text evidence="12">The sequence shown here is derived from an EMBL/GenBank/DDBJ whole genome shotgun (WGS) entry which is preliminary data.</text>
</comment>
<dbReference type="RefSeq" id="WP_068955389.1">
    <property type="nucleotide sequence ID" value="NZ_LGLV01000010.1"/>
</dbReference>
<keyword evidence="7" id="KW-0560">Oxidoreductase</keyword>
<evidence type="ECO:0000313" key="12">
    <source>
        <dbReference type="EMBL" id="OBZ94431.1"/>
    </source>
</evidence>
<evidence type="ECO:0000256" key="2">
    <source>
        <dbReference type="ARBA" id="ARBA00001966"/>
    </source>
</evidence>
<dbReference type="Pfam" id="PF00384">
    <property type="entry name" value="Molybdopterin"/>
    <property type="match status" value="1"/>
</dbReference>
<evidence type="ECO:0000256" key="8">
    <source>
        <dbReference type="ARBA" id="ARBA00023004"/>
    </source>
</evidence>
<keyword evidence="10" id="KW-0534">Nitrate assimilation</keyword>
<proteinExistence type="inferred from homology"/>
<gene>
    <name evidence="12" type="ORF">ADU59_17365</name>
</gene>
<dbReference type="InterPro" id="IPR009010">
    <property type="entry name" value="Asp_de-COase-like_dom_sf"/>
</dbReference>
<reference evidence="12 13" key="1">
    <citation type="journal article" date="2016" name="Syst. Appl. Microbiol.">
        <title>Pararhizobium polonicum sp. nov. isolated from tumors on stone fruit rootstocks.</title>
        <authorList>
            <person name="Pulawska J."/>
            <person name="Kuzmanovic N."/>
            <person name="Willems A."/>
            <person name="Pothier J.F."/>
        </authorList>
    </citation>
    <scope>NUCLEOTIDE SEQUENCE [LARGE SCALE GENOMIC DNA]</scope>
    <source>
        <strain evidence="12 13">F5.1</strain>
    </source>
</reference>
<evidence type="ECO:0000256" key="10">
    <source>
        <dbReference type="ARBA" id="ARBA00023063"/>
    </source>
</evidence>
<dbReference type="Pfam" id="PF04879">
    <property type="entry name" value="Molybdop_Fe4S4"/>
    <property type="match status" value="1"/>
</dbReference>
<keyword evidence="5" id="KW-0500">Molybdenum</keyword>
<dbReference type="EMBL" id="LGLV01000010">
    <property type="protein sequence ID" value="OBZ94431.1"/>
    <property type="molecule type" value="Genomic_DNA"/>
</dbReference>
<dbReference type="InterPro" id="IPR027467">
    <property type="entry name" value="MopterinOxRdtase_cofactor_BS"/>
</dbReference>
<dbReference type="AlphaFoldDB" id="A0A1C7NZI4"/>
<evidence type="ECO:0000256" key="4">
    <source>
        <dbReference type="ARBA" id="ARBA00022485"/>
    </source>
</evidence>
<dbReference type="OrthoDB" id="9816402at2"/>
<evidence type="ECO:0000259" key="11">
    <source>
        <dbReference type="PROSITE" id="PS51669"/>
    </source>
</evidence>
<dbReference type="InterPro" id="IPR041854">
    <property type="entry name" value="BFD-like_2Fe2S-bd_dom_sf"/>
</dbReference>
<evidence type="ECO:0000256" key="1">
    <source>
        <dbReference type="ARBA" id="ARBA00001942"/>
    </source>
</evidence>